<dbReference type="EMBL" id="CDSF01000143">
    <property type="protein sequence ID" value="CEP03146.1"/>
    <property type="molecule type" value="Genomic_DNA"/>
</dbReference>
<keyword evidence="5" id="KW-1185">Reference proteome</keyword>
<dbReference type="Proteomes" id="UP000290189">
    <property type="component" value="Unassembled WGS sequence"/>
</dbReference>
<feature type="domain" description="CN hydrolase" evidence="2">
    <location>
        <begin position="5"/>
        <end position="249"/>
    </location>
</feature>
<proteinExistence type="predicted"/>
<dbReference type="CDD" id="cd07572">
    <property type="entry name" value="nit"/>
    <property type="match status" value="1"/>
</dbReference>
<evidence type="ECO:0000313" key="6">
    <source>
        <dbReference type="Proteomes" id="UP000290189"/>
    </source>
</evidence>
<dbReference type="GO" id="GO:0016811">
    <property type="term" value="F:hydrolase activity, acting on carbon-nitrogen (but not peptide) bonds, in linear amides"/>
    <property type="evidence" value="ECO:0007669"/>
    <property type="project" value="InterPro"/>
</dbReference>
<accession>A0A0G4J7C7</accession>
<reference evidence="4 6" key="2">
    <citation type="submission" date="2018-03" db="EMBL/GenBank/DDBJ databases">
        <authorList>
            <person name="Fogelqvist J."/>
        </authorList>
    </citation>
    <scope>NUCLEOTIDE SEQUENCE [LARGE SCALE GENOMIC DNA]</scope>
</reference>
<dbReference type="PROSITE" id="PS50263">
    <property type="entry name" value="CN_HYDROLASE"/>
    <property type="match status" value="1"/>
</dbReference>
<dbReference type="InterPro" id="IPR003010">
    <property type="entry name" value="C-N_Hydrolase"/>
</dbReference>
<dbReference type="Proteomes" id="UP000039324">
    <property type="component" value="Unassembled WGS sequence"/>
</dbReference>
<dbReference type="PANTHER" id="PTHR23088">
    <property type="entry name" value="NITRILASE-RELATED"/>
    <property type="match status" value="1"/>
</dbReference>
<dbReference type="PANTHER" id="PTHR23088:SF27">
    <property type="entry name" value="DEAMINATED GLUTATHIONE AMIDASE"/>
    <property type="match status" value="1"/>
</dbReference>
<dbReference type="OMA" id="KRESWGH"/>
<dbReference type="InterPro" id="IPR045254">
    <property type="entry name" value="Nit1/2_C-N_Hydrolase"/>
</dbReference>
<name>A0A0G4J7C7_PLABS</name>
<dbReference type="Gene3D" id="3.60.110.10">
    <property type="entry name" value="Carbon-nitrogen hydrolase"/>
    <property type="match status" value="1"/>
</dbReference>
<evidence type="ECO:0000256" key="1">
    <source>
        <dbReference type="ARBA" id="ARBA00022801"/>
    </source>
</evidence>
<organism evidence="3 5">
    <name type="scientific">Plasmodiophora brassicae</name>
    <name type="common">Clubroot disease agent</name>
    <dbReference type="NCBI Taxonomy" id="37360"/>
    <lineage>
        <taxon>Eukaryota</taxon>
        <taxon>Sar</taxon>
        <taxon>Rhizaria</taxon>
        <taxon>Endomyxa</taxon>
        <taxon>Phytomyxea</taxon>
        <taxon>Plasmodiophorida</taxon>
        <taxon>Plasmodiophoridae</taxon>
        <taxon>Plasmodiophora</taxon>
    </lineage>
</organism>
<evidence type="ECO:0000313" key="3">
    <source>
        <dbReference type="EMBL" id="CEP03146.1"/>
    </source>
</evidence>
<dbReference type="Pfam" id="PF00795">
    <property type="entry name" value="CN_hydrolase"/>
    <property type="match status" value="1"/>
</dbReference>
<evidence type="ECO:0000313" key="4">
    <source>
        <dbReference type="EMBL" id="SPR01166.1"/>
    </source>
</evidence>
<evidence type="ECO:0000313" key="5">
    <source>
        <dbReference type="Proteomes" id="UP000039324"/>
    </source>
</evidence>
<dbReference type="EMBL" id="OVEO01000016">
    <property type="protein sequence ID" value="SPR01166.1"/>
    <property type="molecule type" value="Genomic_DNA"/>
</dbReference>
<dbReference type="SUPFAM" id="SSF56317">
    <property type="entry name" value="Carbon-nitrogen hydrolase"/>
    <property type="match status" value="1"/>
</dbReference>
<keyword evidence="4" id="KW-0496">Mitochondrion</keyword>
<keyword evidence="1" id="KW-0378">Hydrolase</keyword>
<reference evidence="3 5" key="1">
    <citation type="submission" date="2015-02" db="EMBL/GenBank/DDBJ databases">
        <authorList>
            <person name="Chooi Y.-H."/>
        </authorList>
    </citation>
    <scope>NUCLEOTIDE SEQUENCE [LARGE SCALE GENOMIC DNA]</scope>
    <source>
        <strain evidence="3">E3</strain>
    </source>
</reference>
<dbReference type="InterPro" id="IPR036526">
    <property type="entry name" value="C-N_Hydrolase_sf"/>
</dbReference>
<gene>
    <name evidence="3" type="ORF">PBRA_009364</name>
    <name evidence="4" type="ORF">PLBR_LOCUS8381</name>
</gene>
<dbReference type="AlphaFoldDB" id="A0A0G4J7C7"/>
<protein>
    <recommendedName>
        <fullName evidence="2">CN hydrolase domain-containing protein</fullName>
    </recommendedName>
</protein>
<dbReference type="OrthoDB" id="10250282at2759"/>
<dbReference type="STRING" id="37360.A0A0G4J7C7"/>
<evidence type="ECO:0000259" key="2">
    <source>
        <dbReference type="PROSITE" id="PS50263"/>
    </source>
</evidence>
<geneLocation type="mitochondrion" evidence="4"/>
<sequence length="289" mass="31157">MSTTVKIAAVQMVSTADVDENMAAAASLIGDAVGQGARIVVLPENWPIMGRRDEDKVAIAKTRFEAMQTFMSDSARGHGIMLIGGTVPVPCAEDPSRVFNTSMAFDAAGALLARYDKVHLFAFGEEYNEAKTVAFGRDIVSVTSSIGPILLSVCYDVRFPELYRAVPEPPTLISVPAAFTCETGAAHWELLLRCRAIENQCYVIGAAQAGVHPSGRRSYGHSMIVDPWGRVLARLSGTDAGVCTADVDLSLMGAVRARLPALRDRRIDLASIAIKPPNEERVSHLVRWS</sequence>